<dbReference type="RefSeq" id="WP_045802195.1">
    <property type="nucleotide sequence ID" value="NZ_CP011071.1"/>
</dbReference>
<dbReference type="InterPro" id="IPR035973">
    <property type="entry name" value="Cyt_c_oxidase_su3-like_sf"/>
</dbReference>
<evidence type="ECO:0000313" key="11">
    <source>
        <dbReference type="Proteomes" id="UP000032726"/>
    </source>
</evidence>
<dbReference type="InterPro" id="IPR013833">
    <property type="entry name" value="Cyt_c_oxidase_su3_a-hlx"/>
</dbReference>
<dbReference type="GO" id="GO:0004129">
    <property type="term" value="F:cytochrome-c oxidase activity"/>
    <property type="evidence" value="ECO:0007669"/>
    <property type="project" value="InterPro"/>
</dbReference>
<dbReference type="PROSITE" id="PS50253">
    <property type="entry name" value="COX3"/>
    <property type="match status" value="1"/>
</dbReference>
<evidence type="ECO:0000256" key="5">
    <source>
        <dbReference type="ARBA" id="ARBA00022989"/>
    </source>
</evidence>
<evidence type="ECO:0000256" key="1">
    <source>
        <dbReference type="ARBA" id="ARBA00004651"/>
    </source>
</evidence>
<comment type="similarity">
    <text evidence="2 7">Belongs to the cytochrome c oxidase subunit 3 family.</text>
</comment>
<evidence type="ECO:0000256" key="6">
    <source>
        <dbReference type="ARBA" id="ARBA00023136"/>
    </source>
</evidence>
<name>A0A0D5YUJ6_9FLAO</name>
<dbReference type="Proteomes" id="UP000032726">
    <property type="component" value="Chromosome"/>
</dbReference>
<dbReference type="GO" id="GO:0019646">
    <property type="term" value="P:aerobic electron transport chain"/>
    <property type="evidence" value="ECO:0007669"/>
    <property type="project" value="InterPro"/>
</dbReference>
<dbReference type="HOGENOM" id="CLU_044071_4_2_10"/>
<evidence type="ECO:0000259" key="9">
    <source>
        <dbReference type="PROSITE" id="PS50253"/>
    </source>
</evidence>
<evidence type="ECO:0000256" key="8">
    <source>
        <dbReference type="SAM" id="Phobius"/>
    </source>
</evidence>
<reference evidence="10 11" key="1">
    <citation type="submission" date="2015-03" db="EMBL/GenBank/DDBJ databases">
        <title>Complete genome sequence of Muricauda lutaonensis CC-HSB-11T, isolated from a coastal hot spring.</title>
        <authorList>
            <person name="Kim K.M."/>
        </authorList>
    </citation>
    <scope>NUCLEOTIDE SEQUENCE [LARGE SCALE GENOMIC DNA]</scope>
    <source>
        <strain evidence="10 11">CC-HSB-11</strain>
    </source>
</reference>
<dbReference type="InterPro" id="IPR000298">
    <property type="entry name" value="Cyt_c_oxidase-like_su3"/>
</dbReference>
<feature type="transmembrane region" description="Helical" evidence="8">
    <location>
        <begin position="20"/>
        <end position="41"/>
    </location>
</feature>
<evidence type="ECO:0000256" key="3">
    <source>
        <dbReference type="ARBA" id="ARBA00022475"/>
    </source>
</evidence>
<dbReference type="PATRIC" id="fig|516051.4.peg.2006"/>
<feature type="transmembrane region" description="Helical" evidence="8">
    <location>
        <begin position="174"/>
        <end position="192"/>
    </location>
</feature>
<comment type="subcellular location">
    <subcellularLocation>
        <location evidence="1 7">Cell membrane</location>
        <topology evidence="1 7">Multi-pass membrane protein</topology>
    </subcellularLocation>
</comment>
<dbReference type="PANTHER" id="PTHR11403:SF2">
    <property type="entry name" value="CYTOCHROME BO(3) UBIQUINOL OXIDASE SUBUNIT 3"/>
    <property type="match status" value="1"/>
</dbReference>
<keyword evidence="6 8" id="KW-0472">Membrane</keyword>
<evidence type="ECO:0000256" key="4">
    <source>
        <dbReference type="ARBA" id="ARBA00022692"/>
    </source>
</evidence>
<proteinExistence type="inferred from homology"/>
<dbReference type="AlphaFoldDB" id="A0A0D5YUJ6"/>
<feature type="domain" description="Heme-copper oxidase subunit III family profile" evidence="9">
    <location>
        <begin position="1"/>
        <end position="193"/>
    </location>
</feature>
<feature type="transmembrane region" description="Helical" evidence="8">
    <location>
        <begin position="86"/>
        <end position="108"/>
    </location>
</feature>
<feature type="transmembrane region" description="Helical" evidence="8">
    <location>
        <begin position="128"/>
        <end position="153"/>
    </location>
</feature>
<keyword evidence="3" id="KW-1003">Cell membrane</keyword>
<keyword evidence="11" id="KW-1185">Reference proteome</keyword>
<sequence length="193" mass="22064">MDLTQGTEKEKRERSKKMMLWFGIGSLIMGFAGWTSAYIVSRSREDWVQELELPSAFFISTVLIAISSITYILAKNAVKANKQKNATLWLLATLVLGVLFIALQFYGFSQMLQSGYYFTGPTSNIKMSYVFLIAFVHILHVVAGLISLLVVIFQQIRGKYTPQSMLGLELGATFWHFLDLLWVYLLLFMYFVK</sequence>
<gene>
    <name evidence="10" type="ORF">VC82_1947</name>
</gene>
<evidence type="ECO:0000256" key="2">
    <source>
        <dbReference type="ARBA" id="ARBA00010581"/>
    </source>
</evidence>
<dbReference type="PANTHER" id="PTHR11403">
    <property type="entry name" value="CYTOCHROME C OXIDASE SUBUNIT III"/>
    <property type="match status" value="1"/>
</dbReference>
<dbReference type="EMBL" id="CP011071">
    <property type="protein sequence ID" value="AKA35551.1"/>
    <property type="molecule type" value="Genomic_DNA"/>
</dbReference>
<evidence type="ECO:0000256" key="7">
    <source>
        <dbReference type="RuleBase" id="RU003376"/>
    </source>
</evidence>
<organism evidence="10 11">
    <name type="scientific">Flagellimonas lutaonensis</name>
    <dbReference type="NCBI Taxonomy" id="516051"/>
    <lineage>
        <taxon>Bacteria</taxon>
        <taxon>Pseudomonadati</taxon>
        <taxon>Bacteroidota</taxon>
        <taxon>Flavobacteriia</taxon>
        <taxon>Flavobacteriales</taxon>
        <taxon>Flavobacteriaceae</taxon>
        <taxon>Flagellimonas</taxon>
    </lineage>
</organism>
<dbReference type="GO" id="GO:0005886">
    <property type="term" value="C:plasma membrane"/>
    <property type="evidence" value="ECO:0007669"/>
    <property type="project" value="UniProtKB-SubCell"/>
</dbReference>
<dbReference type="Pfam" id="PF00510">
    <property type="entry name" value="COX3"/>
    <property type="match status" value="1"/>
</dbReference>
<dbReference type="Gene3D" id="1.20.120.80">
    <property type="entry name" value="Cytochrome c oxidase, subunit III, four-helix bundle"/>
    <property type="match status" value="1"/>
</dbReference>
<feature type="transmembrane region" description="Helical" evidence="8">
    <location>
        <begin position="53"/>
        <end position="74"/>
    </location>
</feature>
<dbReference type="OrthoDB" id="679789at2"/>
<dbReference type="SUPFAM" id="SSF81452">
    <property type="entry name" value="Cytochrome c oxidase subunit III-like"/>
    <property type="match status" value="1"/>
</dbReference>
<dbReference type="STRING" id="516051.VC82_1947"/>
<protein>
    <submittedName>
        <fullName evidence="10">Cytochrome c oxidase subunit III</fullName>
    </submittedName>
</protein>
<dbReference type="InterPro" id="IPR024791">
    <property type="entry name" value="Cyt_c/ubiquinol_Oxase_su3"/>
</dbReference>
<dbReference type="KEGG" id="mlt:VC82_1947"/>
<evidence type="ECO:0000313" key="10">
    <source>
        <dbReference type="EMBL" id="AKA35551.1"/>
    </source>
</evidence>
<keyword evidence="4 7" id="KW-0812">Transmembrane</keyword>
<accession>A0A0D5YUJ6</accession>
<keyword evidence="5 8" id="KW-1133">Transmembrane helix</keyword>